<accession>A0A8W8I222</accession>
<dbReference type="Pfam" id="PF04548">
    <property type="entry name" value="AIG1"/>
    <property type="match status" value="1"/>
</dbReference>
<evidence type="ECO:0000313" key="6">
    <source>
        <dbReference type="EnsemblMetazoa" id="G12149.4:cds"/>
    </source>
</evidence>
<feature type="domain" description="AIG1-type G" evidence="5">
    <location>
        <begin position="71"/>
        <end position="276"/>
    </location>
</feature>
<keyword evidence="3" id="KW-0342">GTP-binding</keyword>
<dbReference type="EnsemblMetazoa" id="G12149.4">
    <property type="protein sequence ID" value="G12149.4:cds"/>
    <property type="gene ID" value="G12149"/>
</dbReference>
<dbReference type="Gene3D" id="3.40.50.300">
    <property type="entry name" value="P-loop containing nucleotide triphosphate hydrolases"/>
    <property type="match status" value="1"/>
</dbReference>
<sequence>MDNTYFGIRLNSLNLMGNMAAKEDDIENYSDFMDDMDSQKAGGGKSDGRQSQEAAMQKEKPSASAESNRKIEERRVILVGKLGAGKSHSGNGILGTKQFKSKQCWSSVTRKCDYGTAVRNGIRYRIFDTPGINSPKNISNEIDVETEIRRCLFCTSPGFHAIVLVLSAAERITNEDLQMLKTLDKMLGESSFRYMILVVTKLENDESLLNEMIAAAPEVAKLNVKCEERRVIFGDDKKEIPPECLQKFDKVLTELIEENTKYGKEYYRHKYYDQATGILKLDKDDYKKKHPEISDSEAFEIVRNEAAVGRSPRDSELRKITDCYCVIS</sequence>
<keyword evidence="2" id="KW-0547">Nucleotide-binding</keyword>
<feature type="compositionally biased region" description="Basic and acidic residues" evidence="4">
    <location>
        <begin position="46"/>
        <end position="70"/>
    </location>
</feature>
<evidence type="ECO:0000313" key="7">
    <source>
        <dbReference type="Proteomes" id="UP000005408"/>
    </source>
</evidence>
<dbReference type="AlphaFoldDB" id="A0A8W8I222"/>
<organism evidence="6 7">
    <name type="scientific">Magallana gigas</name>
    <name type="common">Pacific oyster</name>
    <name type="synonym">Crassostrea gigas</name>
    <dbReference type="NCBI Taxonomy" id="29159"/>
    <lineage>
        <taxon>Eukaryota</taxon>
        <taxon>Metazoa</taxon>
        <taxon>Spiralia</taxon>
        <taxon>Lophotrochozoa</taxon>
        <taxon>Mollusca</taxon>
        <taxon>Bivalvia</taxon>
        <taxon>Autobranchia</taxon>
        <taxon>Pteriomorphia</taxon>
        <taxon>Ostreida</taxon>
        <taxon>Ostreoidea</taxon>
        <taxon>Ostreidae</taxon>
        <taxon>Magallana</taxon>
    </lineage>
</organism>
<dbReference type="InterPro" id="IPR006703">
    <property type="entry name" value="G_AIG1"/>
</dbReference>
<evidence type="ECO:0000256" key="3">
    <source>
        <dbReference type="ARBA" id="ARBA00023134"/>
    </source>
</evidence>
<keyword evidence="7" id="KW-1185">Reference proteome</keyword>
<dbReference type="GO" id="GO:0005525">
    <property type="term" value="F:GTP binding"/>
    <property type="evidence" value="ECO:0007669"/>
    <property type="project" value="UniProtKB-KW"/>
</dbReference>
<feature type="region of interest" description="Disordered" evidence="4">
    <location>
        <begin position="32"/>
        <end position="70"/>
    </location>
</feature>
<protein>
    <recommendedName>
        <fullName evidence="5">AIG1-type G domain-containing protein</fullName>
    </recommendedName>
</protein>
<name>A0A8W8I222_MAGGI</name>
<dbReference type="PANTHER" id="PTHR10903">
    <property type="entry name" value="GTPASE, IMAP FAMILY MEMBER-RELATED"/>
    <property type="match status" value="1"/>
</dbReference>
<comment type="similarity">
    <text evidence="1">Belongs to the TRAFAC class TrmE-Era-EngA-EngB-Septin-like GTPase superfamily. AIG1/Toc34/Toc159-like paraseptin GTPase family. IAN subfamily.</text>
</comment>
<evidence type="ECO:0000259" key="5">
    <source>
        <dbReference type="PROSITE" id="PS51720"/>
    </source>
</evidence>
<dbReference type="PROSITE" id="PS51720">
    <property type="entry name" value="G_AIG1"/>
    <property type="match status" value="1"/>
</dbReference>
<evidence type="ECO:0000256" key="4">
    <source>
        <dbReference type="SAM" id="MobiDB-lite"/>
    </source>
</evidence>
<evidence type="ECO:0000256" key="2">
    <source>
        <dbReference type="ARBA" id="ARBA00022741"/>
    </source>
</evidence>
<dbReference type="InterPro" id="IPR027417">
    <property type="entry name" value="P-loop_NTPase"/>
</dbReference>
<reference evidence="6" key="1">
    <citation type="submission" date="2022-08" db="UniProtKB">
        <authorList>
            <consortium name="EnsemblMetazoa"/>
        </authorList>
    </citation>
    <scope>IDENTIFICATION</scope>
    <source>
        <strain evidence="6">05x7-T-G4-1.051#20</strain>
    </source>
</reference>
<dbReference type="PANTHER" id="PTHR10903:SF184">
    <property type="entry name" value="GTP-BINDING PROTEIN A"/>
    <property type="match status" value="1"/>
</dbReference>
<dbReference type="Proteomes" id="UP000005408">
    <property type="component" value="Unassembled WGS sequence"/>
</dbReference>
<dbReference type="InterPro" id="IPR045058">
    <property type="entry name" value="GIMA/IAN/Toc"/>
</dbReference>
<dbReference type="SUPFAM" id="SSF52540">
    <property type="entry name" value="P-loop containing nucleoside triphosphate hydrolases"/>
    <property type="match status" value="1"/>
</dbReference>
<evidence type="ECO:0000256" key="1">
    <source>
        <dbReference type="ARBA" id="ARBA00008535"/>
    </source>
</evidence>
<proteinExistence type="inferred from homology"/>